<evidence type="ECO:0000313" key="1">
    <source>
        <dbReference type="EMBL" id="GLS21678.1"/>
    </source>
</evidence>
<dbReference type="Pfam" id="PF06186">
    <property type="entry name" value="DUF992"/>
    <property type="match status" value="1"/>
</dbReference>
<organism evidence="1 2">
    <name type="scientific">Labrys miyagiensis</name>
    <dbReference type="NCBI Taxonomy" id="346912"/>
    <lineage>
        <taxon>Bacteria</taxon>
        <taxon>Pseudomonadati</taxon>
        <taxon>Pseudomonadota</taxon>
        <taxon>Alphaproteobacteria</taxon>
        <taxon>Hyphomicrobiales</taxon>
        <taxon>Xanthobacteraceae</taxon>
        <taxon>Labrys</taxon>
    </lineage>
</organism>
<dbReference type="EMBL" id="BSPC01000052">
    <property type="protein sequence ID" value="GLS21678.1"/>
    <property type="molecule type" value="Genomic_DNA"/>
</dbReference>
<protein>
    <submittedName>
        <fullName evidence="1">Uncharacterized protein</fullName>
    </submittedName>
</protein>
<evidence type="ECO:0000313" key="2">
    <source>
        <dbReference type="Proteomes" id="UP001156882"/>
    </source>
</evidence>
<reference evidence="2" key="1">
    <citation type="journal article" date="2019" name="Int. J. Syst. Evol. Microbiol.">
        <title>The Global Catalogue of Microorganisms (GCM) 10K type strain sequencing project: providing services to taxonomists for standard genome sequencing and annotation.</title>
        <authorList>
            <consortium name="The Broad Institute Genomics Platform"/>
            <consortium name="The Broad Institute Genome Sequencing Center for Infectious Disease"/>
            <person name="Wu L."/>
            <person name="Ma J."/>
        </authorList>
    </citation>
    <scope>NUCLEOTIDE SEQUENCE [LARGE SCALE GENOMIC DNA]</scope>
    <source>
        <strain evidence="2">NBRC 101365</strain>
    </source>
</reference>
<keyword evidence="2" id="KW-1185">Reference proteome</keyword>
<comment type="caution">
    <text evidence="1">The sequence shown here is derived from an EMBL/GenBank/DDBJ whole genome shotgun (WGS) entry which is preliminary data.</text>
</comment>
<gene>
    <name evidence="1" type="ORF">GCM10007874_46950</name>
</gene>
<dbReference type="Proteomes" id="UP001156882">
    <property type="component" value="Unassembled WGS sequence"/>
</dbReference>
<proteinExistence type="predicted"/>
<dbReference type="InterPro" id="IPR009333">
    <property type="entry name" value="DUF992"/>
</dbReference>
<accession>A0ABQ6CMW1</accession>
<sequence length="73" mass="7736">MVWRVFEPDGNARELSGTYLSSTKKPSFAVKLGGDALVGGEDQLVALQPFSGSGQSGLGVPIRMGQITLERVK</sequence>
<name>A0ABQ6CMW1_9HYPH</name>